<reference evidence="1" key="2">
    <citation type="submission" date="2025-09" db="UniProtKB">
        <authorList>
            <consortium name="Ensembl"/>
        </authorList>
    </citation>
    <scope>IDENTIFICATION</scope>
</reference>
<organism evidence="1 2">
    <name type="scientific">Mola mola</name>
    <name type="common">Ocean sunfish</name>
    <name type="synonym">Tetraodon mola</name>
    <dbReference type="NCBI Taxonomy" id="94237"/>
    <lineage>
        <taxon>Eukaryota</taxon>
        <taxon>Metazoa</taxon>
        <taxon>Chordata</taxon>
        <taxon>Craniata</taxon>
        <taxon>Vertebrata</taxon>
        <taxon>Euteleostomi</taxon>
        <taxon>Actinopterygii</taxon>
        <taxon>Neopterygii</taxon>
        <taxon>Teleostei</taxon>
        <taxon>Neoteleostei</taxon>
        <taxon>Acanthomorphata</taxon>
        <taxon>Eupercaria</taxon>
        <taxon>Tetraodontiformes</taxon>
        <taxon>Molidae</taxon>
        <taxon>Mola</taxon>
    </lineage>
</organism>
<dbReference type="InterPro" id="IPR051883">
    <property type="entry name" value="AQP11/12_channel"/>
</dbReference>
<dbReference type="AlphaFoldDB" id="A0A3Q3WNF9"/>
<sequence>MSDLLVSSAVLSAAVLLSEATRRAAARLLPGRYRIYALEAASTFQLCSCTHELKLLGDSARLEVSVGLTLCFIMTVIHVVTFREATWPVRSPCTLRPCTRTSWTKNFACPSSPRSSPPWCTQVLFNCGFSKTGHTYPEYCLVYWLGPVLGKSFSVALHLTFVCLPHYFPTEILDIMKSAPA</sequence>
<dbReference type="PANTHER" id="PTHR21191">
    <property type="entry name" value="AQUAPORIN"/>
    <property type="match status" value="1"/>
</dbReference>
<dbReference type="GO" id="GO:0015267">
    <property type="term" value="F:channel activity"/>
    <property type="evidence" value="ECO:0007669"/>
    <property type="project" value="TreeGrafter"/>
</dbReference>
<dbReference type="Proteomes" id="UP000261620">
    <property type="component" value="Unplaced"/>
</dbReference>
<name>A0A3Q3WNF9_MOLML</name>
<dbReference type="PANTHER" id="PTHR21191:SF7">
    <property type="entry name" value="AQUAPORIN-11"/>
    <property type="match status" value="1"/>
</dbReference>
<evidence type="ECO:0000313" key="1">
    <source>
        <dbReference type="Ensembl" id="ENSMMOP00000019378.1"/>
    </source>
</evidence>
<proteinExistence type="predicted"/>
<protein>
    <submittedName>
        <fullName evidence="1">Uncharacterized protein</fullName>
    </submittedName>
</protein>
<evidence type="ECO:0000313" key="2">
    <source>
        <dbReference type="Proteomes" id="UP000261620"/>
    </source>
</evidence>
<reference evidence="1" key="1">
    <citation type="submission" date="2025-08" db="UniProtKB">
        <authorList>
            <consortium name="Ensembl"/>
        </authorList>
    </citation>
    <scope>IDENTIFICATION</scope>
</reference>
<dbReference type="Ensembl" id="ENSMMOT00000019704.1">
    <property type="protein sequence ID" value="ENSMMOP00000019378.1"/>
    <property type="gene ID" value="ENSMMOG00000014682.1"/>
</dbReference>
<dbReference type="GO" id="GO:0005737">
    <property type="term" value="C:cytoplasm"/>
    <property type="evidence" value="ECO:0007669"/>
    <property type="project" value="TreeGrafter"/>
</dbReference>
<accession>A0A3Q3WNF9</accession>
<keyword evidence="2" id="KW-1185">Reference proteome</keyword>